<evidence type="ECO:0000313" key="1">
    <source>
        <dbReference type="EnsemblMetazoa" id="GAUT010697-PA"/>
    </source>
</evidence>
<reference evidence="1" key="1">
    <citation type="submission" date="2020-05" db="UniProtKB">
        <authorList>
            <consortium name="EnsemblMetazoa"/>
        </authorList>
    </citation>
    <scope>IDENTIFICATION</scope>
    <source>
        <strain evidence="1">TTRI</strain>
    </source>
</reference>
<dbReference type="PANTHER" id="PTHR13651">
    <property type="entry name" value="PROTEIN ABITRAM"/>
    <property type="match status" value="1"/>
</dbReference>
<dbReference type="GO" id="GO:0048813">
    <property type="term" value="P:dendrite morphogenesis"/>
    <property type="evidence" value="ECO:0007669"/>
    <property type="project" value="TreeGrafter"/>
</dbReference>
<dbReference type="VEuPathDB" id="VectorBase:GAUT010697"/>
<dbReference type="AlphaFoldDB" id="A0A1A9UNW8"/>
<protein>
    <recommendedName>
        <fullName evidence="3">Actin-binding transcription modulator</fullName>
    </recommendedName>
</protein>
<dbReference type="GO" id="GO:0051015">
    <property type="term" value="F:actin filament binding"/>
    <property type="evidence" value="ECO:0007669"/>
    <property type="project" value="TreeGrafter"/>
</dbReference>
<dbReference type="PANTHER" id="PTHR13651:SF0">
    <property type="entry name" value="PROTEIN ABITRAM"/>
    <property type="match status" value="1"/>
</dbReference>
<dbReference type="Gene3D" id="2.40.50.100">
    <property type="match status" value="1"/>
</dbReference>
<dbReference type="SUPFAM" id="SSF51230">
    <property type="entry name" value="Single hybrid motif"/>
    <property type="match status" value="1"/>
</dbReference>
<dbReference type="GO" id="GO:0030425">
    <property type="term" value="C:dendrite"/>
    <property type="evidence" value="ECO:0007669"/>
    <property type="project" value="TreeGrafter"/>
</dbReference>
<evidence type="ECO:0000313" key="2">
    <source>
        <dbReference type="Proteomes" id="UP000078200"/>
    </source>
</evidence>
<evidence type="ECO:0008006" key="3">
    <source>
        <dbReference type="Google" id="ProtNLM"/>
    </source>
</evidence>
<dbReference type="InterPro" id="IPR039169">
    <property type="entry name" value="Abitram"/>
</dbReference>
<proteinExistence type="predicted"/>
<dbReference type="EnsemblMetazoa" id="GAUT010697-RA">
    <property type="protein sequence ID" value="GAUT010697-PA"/>
    <property type="gene ID" value="GAUT010697"/>
</dbReference>
<organism evidence="1 2">
    <name type="scientific">Glossina austeni</name>
    <name type="common">Savannah tsetse fly</name>
    <dbReference type="NCBI Taxonomy" id="7395"/>
    <lineage>
        <taxon>Eukaryota</taxon>
        <taxon>Metazoa</taxon>
        <taxon>Ecdysozoa</taxon>
        <taxon>Arthropoda</taxon>
        <taxon>Hexapoda</taxon>
        <taxon>Insecta</taxon>
        <taxon>Pterygota</taxon>
        <taxon>Neoptera</taxon>
        <taxon>Endopterygota</taxon>
        <taxon>Diptera</taxon>
        <taxon>Brachycera</taxon>
        <taxon>Muscomorpha</taxon>
        <taxon>Hippoboscoidea</taxon>
        <taxon>Glossinidae</taxon>
        <taxon>Glossina</taxon>
    </lineage>
</organism>
<dbReference type="GO" id="GO:0030833">
    <property type="term" value="P:regulation of actin filament polymerization"/>
    <property type="evidence" value="ECO:0007669"/>
    <property type="project" value="TreeGrafter"/>
</dbReference>
<name>A0A1A9UNW8_GLOAU</name>
<sequence length="227" mass="25831">MHTDLSPHLHTQHCNQLINELKKCHEEFTIMDSNQLAAYYYQDEEQVICGQVIPSITEDYKETEFPSMVDRFFTRYYYIKKGTDLAPYKVLFHSNRVCLICLANEHPAFTEGIASVNFDIGHSDRSKNAVKGKAKKGGMVLQADSTLALLTTKTSKVYKIPSCVRSKLIEVNVDLQTCCEKLQAPEGEGFIAIVLPKPEHCEEIKASLLTQEQYDDYLRTIKTDKAE</sequence>
<keyword evidence="2" id="KW-1185">Reference proteome</keyword>
<dbReference type="GO" id="GO:0005634">
    <property type="term" value="C:nucleus"/>
    <property type="evidence" value="ECO:0007669"/>
    <property type="project" value="TreeGrafter"/>
</dbReference>
<dbReference type="InterPro" id="IPR011053">
    <property type="entry name" value="Single_hybrid_motif"/>
</dbReference>
<accession>A0A1A9UNW8</accession>
<dbReference type="GO" id="GO:0032433">
    <property type="term" value="C:filopodium tip"/>
    <property type="evidence" value="ECO:0007669"/>
    <property type="project" value="TreeGrafter"/>
</dbReference>
<dbReference type="GO" id="GO:0030027">
    <property type="term" value="C:lamellipodium"/>
    <property type="evidence" value="ECO:0007669"/>
    <property type="project" value="TreeGrafter"/>
</dbReference>
<dbReference type="STRING" id="7395.A0A1A9UNW8"/>
<dbReference type="GO" id="GO:0003785">
    <property type="term" value="F:actin monomer binding"/>
    <property type="evidence" value="ECO:0007669"/>
    <property type="project" value="TreeGrafter"/>
</dbReference>
<dbReference type="GO" id="GO:0051489">
    <property type="term" value="P:regulation of filopodium assembly"/>
    <property type="evidence" value="ECO:0007669"/>
    <property type="project" value="TreeGrafter"/>
</dbReference>
<dbReference type="Proteomes" id="UP000078200">
    <property type="component" value="Unassembled WGS sequence"/>
</dbReference>